<dbReference type="NCBIfam" id="TIGR02606">
    <property type="entry name" value="antidote_CC2985"/>
    <property type="match status" value="1"/>
</dbReference>
<dbReference type="AlphaFoldDB" id="A0A3M2RG56"/>
<dbReference type="OrthoDB" id="9815501at2"/>
<dbReference type="InterPro" id="IPR010985">
    <property type="entry name" value="Ribbon_hlx_hlx"/>
</dbReference>
<sequence>MATRNIVLTNHQSEVVDRLVESGRYQNASEVLRTGLRMVEEAESAYLSKMNELREAISHGERDVESGKTRQFTGDEFANYLADRAEHIVKKKTDA</sequence>
<evidence type="ECO:0000313" key="5">
    <source>
        <dbReference type="EMBL" id="RMJ04218.1"/>
    </source>
</evidence>
<dbReference type="InterPro" id="IPR022789">
    <property type="entry name" value="ParD"/>
</dbReference>
<dbReference type="InterPro" id="IPR038296">
    <property type="entry name" value="ParD_sf"/>
</dbReference>
<evidence type="ECO:0000256" key="3">
    <source>
        <dbReference type="ARBA" id="ARBA00022649"/>
    </source>
</evidence>
<dbReference type="Proteomes" id="UP000265903">
    <property type="component" value="Unassembled WGS sequence"/>
</dbReference>
<dbReference type="GO" id="GO:0006355">
    <property type="term" value="P:regulation of DNA-templated transcription"/>
    <property type="evidence" value="ECO:0007669"/>
    <property type="project" value="InterPro"/>
</dbReference>
<dbReference type="Pfam" id="PF03693">
    <property type="entry name" value="ParD_antitoxin"/>
    <property type="match status" value="1"/>
</dbReference>
<accession>A0A3M2RG56</accession>
<gene>
    <name evidence="5" type="primary">parD1</name>
    <name evidence="5" type="ORF">DOQ08_01538</name>
</gene>
<dbReference type="PANTHER" id="PTHR36582:SF2">
    <property type="entry name" value="ANTITOXIN PARD"/>
    <property type="match status" value="1"/>
</dbReference>
<dbReference type="EMBL" id="QMDL01000002">
    <property type="protein sequence ID" value="RMJ04218.1"/>
    <property type="molecule type" value="Genomic_DNA"/>
</dbReference>
<reference evidence="5 6" key="1">
    <citation type="submission" date="2018-08" db="EMBL/GenBank/DDBJ databases">
        <title>Whole Genome Sequence of the Moderate Halophilic Marine Bacterium Marinobacter litoralis Sw-45.</title>
        <authorList>
            <person name="Musa H."/>
        </authorList>
    </citation>
    <scope>NUCLEOTIDE SEQUENCE [LARGE SCALE GENOMIC DNA]</scope>
    <source>
        <strain evidence="5 6">Sw-45</strain>
    </source>
</reference>
<dbReference type="RefSeq" id="WP_114334313.1">
    <property type="nucleotide sequence ID" value="NZ_QMDL01000002.1"/>
</dbReference>
<dbReference type="Gene3D" id="6.10.10.120">
    <property type="entry name" value="Antitoxin ParD1-like"/>
    <property type="match status" value="1"/>
</dbReference>
<dbReference type="PANTHER" id="PTHR36582">
    <property type="entry name" value="ANTITOXIN PARD"/>
    <property type="match status" value="1"/>
</dbReference>
<comment type="similarity">
    <text evidence="1">Belongs to the ParD antitoxin family.</text>
</comment>
<keyword evidence="6" id="KW-1185">Reference proteome</keyword>
<proteinExistence type="inferred from homology"/>
<comment type="caution">
    <text evidence="5">The sequence shown here is derived from an EMBL/GenBank/DDBJ whole genome shotgun (WGS) entry which is preliminary data.</text>
</comment>
<evidence type="ECO:0000313" key="6">
    <source>
        <dbReference type="Proteomes" id="UP000265903"/>
    </source>
</evidence>
<evidence type="ECO:0000256" key="2">
    <source>
        <dbReference type="ARBA" id="ARBA00017940"/>
    </source>
</evidence>
<keyword evidence="3" id="KW-1277">Toxin-antitoxin system</keyword>
<protein>
    <recommendedName>
        <fullName evidence="2">Antitoxin ParD</fullName>
    </recommendedName>
</protein>
<dbReference type="SUPFAM" id="SSF47598">
    <property type="entry name" value="Ribbon-helix-helix"/>
    <property type="match status" value="1"/>
</dbReference>
<comment type="function">
    <text evidence="4">Antitoxin component of a type II toxin-antitoxin (TA) system. Neutralizes the effect of toxin ParE.</text>
</comment>
<organism evidence="5 6">
    <name type="scientific">Marinobacter litoralis</name>
    <dbReference type="NCBI Taxonomy" id="187981"/>
    <lineage>
        <taxon>Bacteria</taxon>
        <taxon>Pseudomonadati</taxon>
        <taxon>Pseudomonadota</taxon>
        <taxon>Gammaproteobacteria</taxon>
        <taxon>Pseudomonadales</taxon>
        <taxon>Marinobacteraceae</taxon>
        <taxon>Marinobacter</taxon>
    </lineage>
</organism>
<evidence type="ECO:0000256" key="1">
    <source>
        <dbReference type="ARBA" id="ARBA00008580"/>
    </source>
</evidence>
<name>A0A3M2RG56_9GAMM</name>
<evidence type="ECO:0000256" key="4">
    <source>
        <dbReference type="ARBA" id="ARBA00037106"/>
    </source>
</evidence>